<proteinExistence type="predicted"/>
<accession>W3WTE1</accession>
<dbReference type="RefSeq" id="XP_007838581.1">
    <property type="nucleotide sequence ID" value="XM_007840390.1"/>
</dbReference>
<keyword evidence="4" id="KW-1185">Reference proteome</keyword>
<dbReference type="Gene3D" id="3.20.20.80">
    <property type="entry name" value="Glycosidases"/>
    <property type="match status" value="1"/>
</dbReference>
<dbReference type="HOGENOM" id="CLU_021598_2_0_1"/>
<sequence>MAVLTLKNLPPEIISTVCSHLPNRDIKNLRLTNRGVCSTARLRLDRVFLSPNPCNIDVLKAVADHPVFSKAIAEIIWDDARLVNGPQGGDSNDEDNEWDDGSEPEDDPPEGCPAWYARACRDNNEWIEIRVGDDIPRPSQVSRMRQVEEQMPLNLAWEYYEQLLLQQEEILQSEADIKALHYGLERFPSLKRITITPAVHGLLYEPAYETPMIRSSPYGFNYPIPRTWPLGDYGGPVGGDPFELPPWNETDQSPYRGFNCVLRELATNEHHVSEFVIDVCTLRTGINYRIFDDPSCVQYQQLTKLLRRPGFRRLDLHLNADGDYWRNWTCLRDDHLHRALSEAKDLRHFTFDAFHDDMQYDQCVDRGTPESRAVFTPLRTFLPLDRWERLQHLGLSNLLVRQDDLLSAVNELPSTLTSLELSFLTFLDGGSYHGFFEDLRQSSSWRARSPRPKIITNHRKDETYRYFHVEDQAYEFLYNEGENPFSVPPSYRWTPLQLDGGILRDPFDPEHDRPYTHDANLMRLGIIKGQDSMIETYEWLQRRKQEGKIMQILADTGAKAYTDTDAAVKYLTYGNQSWVSYDDAETFAVKIEYAE</sequence>
<feature type="compositionally biased region" description="Acidic residues" evidence="1">
    <location>
        <begin position="91"/>
        <end position="109"/>
    </location>
</feature>
<dbReference type="PROSITE" id="PS50181">
    <property type="entry name" value="FBOX"/>
    <property type="match status" value="1"/>
</dbReference>
<dbReference type="Proteomes" id="UP000030651">
    <property type="component" value="Unassembled WGS sequence"/>
</dbReference>
<evidence type="ECO:0000256" key="1">
    <source>
        <dbReference type="SAM" id="MobiDB-lite"/>
    </source>
</evidence>
<dbReference type="OrthoDB" id="5422579at2759"/>
<name>W3WTE1_PESFW</name>
<evidence type="ECO:0000259" key="2">
    <source>
        <dbReference type="PROSITE" id="PS50181"/>
    </source>
</evidence>
<dbReference type="AlphaFoldDB" id="W3WTE1"/>
<dbReference type="InterPro" id="IPR001810">
    <property type="entry name" value="F-box_dom"/>
</dbReference>
<dbReference type="GeneID" id="19276822"/>
<dbReference type="STRING" id="1229662.W3WTE1"/>
<evidence type="ECO:0000313" key="4">
    <source>
        <dbReference type="Proteomes" id="UP000030651"/>
    </source>
</evidence>
<organism evidence="3 4">
    <name type="scientific">Pestalotiopsis fici (strain W106-1 / CGMCC3.15140)</name>
    <dbReference type="NCBI Taxonomy" id="1229662"/>
    <lineage>
        <taxon>Eukaryota</taxon>
        <taxon>Fungi</taxon>
        <taxon>Dikarya</taxon>
        <taxon>Ascomycota</taxon>
        <taxon>Pezizomycotina</taxon>
        <taxon>Sordariomycetes</taxon>
        <taxon>Xylariomycetidae</taxon>
        <taxon>Amphisphaeriales</taxon>
        <taxon>Sporocadaceae</taxon>
        <taxon>Pestalotiopsis</taxon>
    </lineage>
</organism>
<dbReference type="InParanoid" id="W3WTE1"/>
<dbReference type="EMBL" id="KI912117">
    <property type="protein sequence ID" value="ETS76422.1"/>
    <property type="molecule type" value="Genomic_DNA"/>
</dbReference>
<dbReference type="eggNOG" id="ENOG502SJQV">
    <property type="taxonomic scope" value="Eukaryota"/>
</dbReference>
<reference evidence="4" key="1">
    <citation type="journal article" date="2015" name="BMC Genomics">
        <title>Genomic and transcriptomic analysis of the endophytic fungus Pestalotiopsis fici reveals its lifestyle and high potential for synthesis of natural products.</title>
        <authorList>
            <person name="Wang X."/>
            <person name="Zhang X."/>
            <person name="Liu L."/>
            <person name="Xiang M."/>
            <person name="Wang W."/>
            <person name="Sun X."/>
            <person name="Che Y."/>
            <person name="Guo L."/>
            <person name="Liu G."/>
            <person name="Guo L."/>
            <person name="Wang C."/>
            <person name="Yin W.B."/>
            <person name="Stadler M."/>
            <person name="Zhang X."/>
            <person name="Liu X."/>
        </authorList>
    </citation>
    <scope>NUCLEOTIDE SEQUENCE [LARGE SCALE GENOMIC DNA]</scope>
    <source>
        <strain evidence="4">W106-1 / CGMCC3.15140</strain>
    </source>
</reference>
<gene>
    <name evidence="3" type="ORF">PFICI_11809</name>
</gene>
<feature type="region of interest" description="Disordered" evidence="1">
    <location>
        <begin position="83"/>
        <end position="113"/>
    </location>
</feature>
<dbReference type="Gene3D" id="3.10.50.10">
    <property type="match status" value="1"/>
</dbReference>
<evidence type="ECO:0000313" key="3">
    <source>
        <dbReference type="EMBL" id="ETS76422.1"/>
    </source>
</evidence>
<feature type="domain" description="F-box" evidence="2">
    <location>
        <begin position="3"/>
        <end position="34"/>
    </location>
</feature>
<dbReference type="OMA" id="HICLRST"/>
<protein>
    <recommendedName>
        <fullName evidence="2">F-box domain-containing protein</fullName>
    </recommendedName>
</protein>
<dbReference type="KEGG" id="pfy:PFICI_11809"/>
<dbReference type="InterPro" id="IPR029070">
    <property type="entry name" value="Chitinase_insertion_sf"/>
</dbReference>